<dbReference type="GO" id="GO:0160147">
    <property type="term" value="F:tRNA pseudouridine(38-40) synthase activity"/>
    <property type="evidence" value="ECO:0007669"/>
    <property type="project" value="UniProtKB-EC"/>
</dbReference>
<feature type="compositionally biased region" description="Basic and acidic residues" evidence="5">
    <location>
        <begin position="87"/>
        <end position="106"/>
    </location>
</feature>
<dbReference type="InterPro" id="IPR020094">
    <property type="entry name" value="TruA/RsuA/RluB/E/F_N"/>
</dbReference>
<evidence type="ECO:0000256" key="1">
    <source>
        <dbReference type="ARBA" id="ARBA00009375"/>
    </source>
</evidence>
<dbReference type="Gene3D" id="3.30.70.580">
    <property type="entry name" value="Pseudouridine synthase I, catalytic domain, N-terminal subdomain"/>
    <property type="match status" value="1"/>
</dbReference>
<dbReference type="AlphaFoldDB" id="A0ABD3MJE9"/>
<evidence type="ECO:0000259" key="6">
    <source>
        <dbReference type="Pfam" id="PF01416"/>
    </source>
</evidence>
<evidence type="ECO:0000256" key="2">
    <source>
        <dbReference type="ARBA" id="ARBA00022694"/>
    </source>
</evidence>
<protein>
    <recommendedName>
        <fullName evidence="4">tRNA pseudouridine synthase</fullName>
        <ecNumber evidence="4">5.4.99.12</ecNumber>
    </recommendedName>
</protein>
<evidence type="ECO:0000313" key="7">
    <source>
        <dbReference type="EMBL" id="KAL3764210.1"/>
    </source>
</evidence>
<feature type="compositionally biased region" description="Basic residues" evidence="5">
    <location>
        <begin position="107"/>
        <end position="120"/>
    </location>
</feature>
<evidence type="ECO:0000256" key="3">
    <source>
        <dbReference type="ARBA" id="ARBA00023235"/>
    </source>
</evidence>
<evidence type="ECO:0000313" key="8">
    <source>
        <dbReference type="Proteomes" id="UP001530293"/>
    </source>
</evidence>
<comment type="caution">
    <text evidence="7">The sequence shown here is derived from an EMBL/GenBank/DDBJ whole genome shotgun (WGS) entry which is preliminary data.</text>
</comment>
<reference evidence="7 8" key="1">
    <citation type="submission" date="2024-10" db="EMBL/GenBank/DDBJ databases">
        <title>Updated reference genomes for cyclostephanoid diatoms.</title>
        <authorList>
            <person name="Roberts W.R."/>
            <person name="Alverson A.J."/>
        </authorList>
    </citation>
    <scope>NUCLEOTIDE SEQUENCE [LARGE SCALE GENOMIC DNA]</scope>
    <source>
        <strain evidence="7 8">AJA232-27</strain>
    </source>
</reference>
<gene>
    <name evidence="7" type="ORF">ACHAWU_004022</name>
</gene>
<dbReference type="Gene3D" id="3.30.70.660">
    <property type="entry name" value="Pseudouridine synthase I, catalytic domain, C-terminal subdomain"/>
    <property type="match status" value="1"/>
</dbReference>
<dbReference type="PANTHER" id="PTHR11142">
    <property type="entry name" value="PSEUDOURIDYLATE SYNTHASE"/>
    <property type="match status" value="1"/>
</dbReference>
<sequence>MKLPMMPSASVDAFTAAPTQQYHTLRSSEMRLAGQNKLDANPLNIVHKNSGSDTDGITGNDILTSAIIKCAYDGTYFRGWTAGNSDLKNDQPNDGKYKNNGDDNKHPPKRKQTRRSRILQRKGGGYGKQYGRVRTVDDAIRFTLAKIYGNIDARRVTIESCSRTDAGVHAHSLVAQFYCTKSSSPTHDIMTTTRPNSHDDTSNFLPLPFESDLSKLVFVLNRMLPPDVRVLAASPLPHLRCNNNSGHSVPFHPALHTMSKTYTYKFAIGSIHDPLQSDYVWHLDGSSSRAVGMNGKRFRLERAMAAANLFCTAEPQDYGAFRSAFRGTDRGRIQSTICKLWKCDILQEMKEQWPSWEIGSSRSSHAIDELEAKFMHHGSRLVGTQVEWIGLHDCGPQTFTVTITGDRFLYKMIRNIVGTIVAVGCGHLELDDVRIALATGTWDGNSTNDTPQSRRICAPARGLTLVAVNYPEDIDFDWQTG</sequence>
<comment type="similarity">
    <text evidence="1 4">Belongs to the tRNA pseudouridine synthase TruA family.</text>
</comment>
<feature type="region of interest" description="Disordered" evidence="5">
    <location>
        <begin position="83"/>
        <end position="126"/>
    </location>
</feature>
<comment type="catalytic activity">
    <reaction evidence="4">
        <text>uridine(38/39/40) in tRNA = pseudouridine(38/39/40) in tRNA</text>
        <dbReference type="Rhea" id="RHEA:22376"/>
        <dbReference type="Rhea" id="RHEA-COMP:10085"/>
        <dbReference type="Rhea" id="RHEA-COMP:10087"/>
        <dbReference type="ChEBI" id="CHEBI:65314"/>
        <dbReference type="ChEBI" id="CHEBI:65315"/>
        <dbReference type="EC" id="5.4.99.12"/>
    </reaction>
</comment>
<evidence type="ECO:0000256" key="4">
    <source>
        <dbReference type="RuleBase" id="RU003792"/>
    </source>
</evidence>
<organism evidence="7 8">
    <name type="scientific">Discostella pseudostelligera</name>
    <dbReference type="NCBI Taxonomy" id="259834"/>
    <lineage>
        <taxon>Eukaryota</taxon>
        <taxon>Sar</taxon>
        <taxon>Stramenopiles</taxon>
        <taxon>Ochrophyta</taxon>
        <taxon>Bacillariophyta</taxon>
        <taxon>Coscinodiscophyceae</taxon>
        <taxon>Thalassiosirophycidae</taxon>
        <taxon>Stephanodiscales</taxon>
        <taxon>Stephanodiscaceae</taxon>
        <taxon>Discostella</taxon>
    </lineage>
</organism>
<keyword evidence="2 4" id="KW-0819">tRNA processing</keyword>
<dbReference type="EMBL" id="JALLBG020000108">
    <property type="protein sequence ID" value="KAL3764210.1"/>
    <property type="molecule type" value="Genomic_DNA"/>
</dbReference>
<keyword evidence="3 4" id="KW-0413">Isomerase</keyword>
<dbReference type="InterPro" id="IPR001406">
    <property type="entry name" value="PsdUridine_synth_TruA"/>
</dbReference>
<dbReference type="InterPro" id="IPR020097">
    <property type="entry name" value="PsdUridine_synth_TruA_a/b_dom"/>
</dbReference>
<dbReference type="EC" id="5.4.99.12" evidence="4"/>
<name>A0ABD3MJE9_9STRA</name>
<keyword evidence="8" id="KW-1185">Reference proteome</keyword>
<dbReference type="GO" id="GO:0008033">
    <property type="term" value="P:tRNA processing"/>
    <property type="evidence" value="ECO:0007669"/>
    <property type="project" value="UniProtKB-KW"/>
</dbReference>
<dbReference type="SUPFAM" id="SSF55120">
    <property type="entry name" value="Pseudouridine synthase"/>
    <property type="match status" value="1"/>
</dbReference>
<evidence type="ECO:0000256" key="5">
    <source>
        <dbReference type="SAM" id="MobiDB-lite"/>
    </source>
</evidence>
<accession>A0ABD3MJE9</accession>
<dbReference type="InterPro" id="IPR020095">
    <property type="entry name" value="PsdUridine_synth_TruA_C"/>
</dbReference>
<dbReference type="Proteomes" id="UP001530293">
    <property type="component" value="Unassembled WGS sequence"/>
</dbReference>
<dbReference type="InterPro" id="IPR020103">
    <property type="entry name" value="PsdUridine_synth_cat_dom_sf"/>
</dbReference>
<dbReference type="PANTHER" id="PTHR11142:SF0">
    <property type="entry name" value="TRNA PSEUDOURIDINE SYNTHASE-LIKE 1"/>
    <property type="match status" value="1"/>
</dbReference>
<feature type="domain" description="Pseudouridine synthase I TruA alpha/beta" evidence="6">
    <location>
        <begin position="378"/>
        <end position="471"/>
    </location>
</feature>
<dbReference type="Pfam" id="PF01416">
    <property type="entry name" value="PseudoU_synth_1"/>
    <property type="match status" value="1"/>
</dbReference>
<proteinExistence type="inferred from homology"/>